<dbReference type="InterPro" id="IPR000719">
    <property type="entry name" value="Prot_kinase_dom"/>
</dbReference>
<feature type="domain" description="Protein kinase" evidence="6">
    <location>
        <begin position="1"/>
        <end position="253"/>
    </location>
</feature>
<evidence type="ECO:0000313" key="8">
    <source>
        <dbReference type="Proteomes" id="UP000254866"/>
    </source>
</evidence>
<evidence type="ECO:0000259" key="6">
    <source>
        <dbReference type="PROSITE" id="PS50011"/>
    </source>
</evidence>
<keyword evidence="5" id="KW-0472">Membrane</keyword>
<dbReference type="PROSITE" id="PS50011">
    <property type="entry name" value="PROTEIN_KINASE_DOM"/>
    <property type="match status" value="1"/>
</dbReference>
<dbReference type="Gene3D" id="1.10.510.10">
    <property type="entry name" value="Transferase(Phosphotransferase) domain 1"/>
    <property type="match status" value="1"/>
</dbReference>
<keyword evidence="5" id="KW-0812">Transmembrane</keyword>
<reference evidence="7 8" key="1">
    <citation type="journal article" date="2018" name="IMA Fungus">
        <title>IMA Genome-F 9: Draft genome sequence of Annulohypoxylon stygium, Aspergillus mulundensis, Berkeleyomyces basicola (syn. Thielaviopsis basicola), Ceratocystis smalleyi, two Cercospora beticola strains, Coleophoma cylindrospora, Fusarium fracticaudum, Phialophora cf. hyalina, and Morchella septimelata.</title>
        <authorList>
            <person name="Wingfield B.D."/>
            <person name="Bills G.F."/>
            <person name="Dong Y."/>
            <person name="Huang W."/>
            <person name="Nel W.J."/>
            <person name="Swalarsk-Parry B.S."/>
            <person name="Vaghefi N."/>
            <person name="Wilken P.M."/>
            <person name="An Z."/>
            <person name="de Beer Z.W."/>
            <person name="De Vos L."/>
            <person name="Chen L."/>
            <person name="Duong T.A."/>
            <person name="Gao Y."/>
            <person name="Hammerbacher A."/>
            <person name="Kikkert J.R."/>
            <person name="Li Y."/>
            <person name="Li H."/>
            <person name="Li K."/>
            <person name="Li Q."/>
            <person name="Liu X."/>
            <person name="Ma X."/>
            <person name="Naidoo K."/>
            <person name="Pethybridge S.J."/>
            <person name="Sun J."/>
            <person name="Steenkamp E.T."/>
            <person name="van der Nest M.A."/>
            <person name="van Wyk S."/>
            <person name="Wingfield M.J."/>
            <person name="Xiong C."/>
            <person name="Yue Q."/>
            <person name="Zhang X."/>
        </authorList>
    </citation>
    <scope>NUCLEOTIDE SEQUENCE [LARGE SCALE GENOMIC DNA]</scope>
    <source>
        <strain evidence="7 8">BP 5553</strain>
    </source>
</reference>
<name>A0A370TET6_9HELO</name>
<keyword evidence="2" id="KW-0547">Nucleotide-binding</keyword>
<dbReference type="RefSeq" id="XP_031866701.1">
    <property type="nucleotide sequence ID" value="XM_032017270.1"/>
</dbReference>
<dbReference type="OrthoDB" id="1668230at2759"/>
<dbReference type="GO" id="GO:0004674">
    <property type="term" value="F:protein serine/threonine kinase activity"/>
    <property type="evidence" value="ECO:0007669"/>
    <property type="project" value="TreeGrafter"/>
</dbReference>
<keyword evidence="3" id="KW-0418">Kinase</keyword>
<keyword evidence="4" id="KW-0067">ATP-binding</keyword>
<dbReference type="InterPro" id="IPR051681">
    <property type="entry name" value="Ser/Thr_Kinases-Pseudokinases"/>
</dbReference>
<organism evidence="7 8">
    <name type="scientific">Venustampulla echinocandica</name>
    <dbReference type="NCBI Taxonomy" id="2656787"/>
    <lineage>
        <taxon>Eukaryota</taxon>
        <taxon>Fungi</taxon>
        <taxon>Dikarya</taxon>
        <taxon>Ascomycota</taxon>
        <taxon>Pezizomycotina</taxon>
        <taxon>Leotiomycetes</taxon>
        <taxon>Helotiales</taxon>
        <taxon>Pleuroascaceae</taxon>
        <taxon>Venustampulla</taxon>
    </lineage>
</organism>
<dbReference type="GO" id="GO:0005524">
    <property type="term" value="F:ATP binding"/>
    <property type="evidence" value="ECO:0007669"/>
    <property type="project" value="UniProtKB-KW"/>
</dbReference>
<evidence type="ECO:0000256" key="4">
    <source>
        <dbReference type="ARBA" id="ARBA00022840"/>
    </source>
</evidence>
<evidence type="ECO:0000256" key="5">
    <source>
        <dbReference type="SAM" id="Phobius"/>
    </source>
</evidence>
<evidence type="ECO:0000256" key="2">
    <source>
        <dbReference type="ARBA" id="ARBA00022741"/>
    </source>
</evidence>
<comment type="caution">
    <text evidence="7">The sequence shown here is derived from an EMBL/GenBank/DDBJ whole genome shotgun (WGS) entry which is preliminary data.</text>
</comment>
<keyword evidence="1" id="KW-0808">Transferase</keyword>
<keyword evidence="8" id="KW-1185">Reference proteome</keyword>
<dbReference type="AlphaFoldDB" id="A0A370TET6"/>
<protein>
    <recommendedName>
        <fullName evidence="6">Protein kinase domain-containing protein</fullName>
    </recommendedName>
</protein>
<dbReference type="SUPFAM" id="SSF56112">
    <property type="entry name" value="Protein kinase-like (PK-like)"/>
    <property type="match status" value="1"/>
</dbReference>
<proteinExistence type="predicted"/>
<dbReference type="Pfam" id="PF07714">
    <property type="entry name" value="PK_Tyr_Ser-Thr"/>
    <property type="match status" value="1"/>
</dbReference>
<dbReference type="STRING" id="2656787.A0A370TET6"/>
<evidence type="ECO:0000256" key="1">
    <source>
        <dbReference type="ARBA" id="ARBA00022679"/>
    </source>
</evidence>
<dbReference type="InterPro" id="IPR011009">
    <property type="entry name" value="Kinase-like_dom_sf"/>
</dbReference>
<dbReference type="GeneID" id="43601496"/>
<gene>
    <name evidence="7" type="ORF">BP5553_08647</name>
</gene>
<dbReference type="EMBL" id="NPIC01000009">
    <property type="protein sequence ID" value="RDL33208.1"/>
    <property type="molecule type" value="Genomic_DNA"/>
</dbReference>
<accession>A0A370TET6</accession>
<dbReference type="PANTHER" id="PTHR44329">
    <property type="entry name" value="SERINE/THREONINE-PROTEIN KINASE TNNI3K-RELATED"/>
    <property type="match status" value="1"/>
</dbReference>
<dbReference type="Proteomes" id="UP000254866">
    <property type="component" value="Unassembled WGS sequence"/>
</dbReference>
<feature type="transmembrane region" description="Helical" evidence="5">
    <location>
        <begin position="258"/>
        <end position="276"/>
    </location>
</feature>
<keyword evidence="5" id="KW-1133">Transmembrane helix</keyword>
<evidence type="ECO:0000313" key="7">
    <source>
        <dbReference type="EMBL" id="RDL33208.1"/>
    </source>
</evidence>
<dbReference type="PANTHER" id="PTHR44329:SF288">
    <property type="entry name" value="MITOGEN-ACTIVATED PROTEIN KINASE KINASE KINASE 20"/>
    <property type="match status" value="1"/>
</dbReference>
<sequence length="280" mass="31413">MDQTIQFPLGIDRQDVVGLGITALVARLDAVIKFGRPSELPLREREMRIYERLGNDHRVLRYYGNLGDALILQYACHGSIRQYYTTQTQPVSLLLQLRWVEQITASVASIHSKNVLHGDISCNKVLLDESLDAKLGDFAGSSMDGQDPLICYETSHEHPEIVDISAASELFALGSTFYEIMAGAKPYKELSDMEVVRAYKQGNYPSLVTLVAFNDIIHKCWTQGYASVDELLEDVKVEVTTKSKLIVLIQPFSLRHTTALPIAITLISLLPVLFWARNRC</sequence>
<evidence type="ECO:0000256" key="3">
    <source>
        <dbReference type="ARBA" id="ARBA00022777"/>
    </source>
</evidence>
<dbReference type="InterPro" id="IPR001245">
    <property type="entry name" value="Ser-Thr/Tyr_kinase_cat_dom"/>
</dbReference>